<dbReference type="GO" id="GO:0005886">
    <property type="term" value="C:plasma membrane"/>
    <property type="evidence" value="ECO:0007669"/>
    <property type="project" value="UniProtKB-SubCell"/>
</dbReference>
<feature type="transmembrane region" description="Helical" evidence="6">
    <location>
        <begin position="129"/>
        <end position="156"/>
    </location>
</feature>
<dbReference type="PANTHER" id="PTHR33452">
    <property type="entry name" value="OXIDOREDUCTASE CATD-RELATED"/>
    <property type="match status" value="1"/>
</dbReference>
<keyword evidence="5 6" id="KW-0472">Membrane</keyword>
<keyword evidence="3 6" id="KW-0812">Transmembrane</keyword>
<dbReference type="EMBL" id="FNPB01000003">
    <property type="protein sequence ID" value="SDX88058.1"/>
    <property type="molecule type" value="Genomic_DNA"/>
</dbReference>
<dbReference type="PANTHER" id="PTHR33452:SF1">
    <property type="entry name" value="INNER MEMBRANE PROTEIN YPHA-RELATED"/>
    <property type="match status" value="1"/>
</dbReference>
<keyword evidence="2" id="KW-1003">Cell membrane</keyword>
<evidence type="ECO:0000313" key="8">
    <source>
        <dbReference type="Proteomes" id="UP000199170"/>
    </source>
</evidence>
<dbReference type="AlphaFoldDB" id="A0A1H3FCF7"/>
<protein>
    <submittedName>
        <fullName evidence="7">DoxX protein</fullName>
    </submittedName>
</protein>
<evidence type="ECO:0000313" key="7">
    <source>
        <dbReference type="EMBL" id="SDX88058.1"/>
    </source>
</evidence>
<dbReference type="InterPro" id="IPR032808">
    <property type="entry name" value="DoxX"/>
</dbReference>
<feature type="transmembrane region" description="Helical" evidence="6">
    <location>
        <begin position="316"/>
        <end position="338"/>
    </location>
</feature>
<reference evidence="8" key="1">
    <citation type="submission" date="2016-10" db="EMBL/GenBank/DDBJ databases">
        <authorList>
            <person name="Varghese N."/>
            <person name="Submissions S."/>
        </authorList>
    </citation>
    <scope>NUCLEOTIDE SEQUENCE [LARGE SCALE GENOMIC DNA]</scope>
    <source>
        <strain evidence="8">CGMCC 1.10118</strain>
    </source>
</reference>
<dbReference type="OrthoDB" id="177395at2157"/>
<evidence type="ECO:0000256" key="2">
    <source>
        <dbReference type="ARBA" id="ARBA00022475"/>
    </source>
</evidence>
<accession>A0A1H3FCF7</accession>
<evidence type="ECO:0000256" key="6">
    <source>
        <dbReference type="SAM" id="Phobius"/>
    </source>
</evidence>
<dbReference type="InterPro" id="IPR051907">
    <property type="entry name" value="DoxX-like_oxidoreductase"/>
</dbReference>
<keyword evidence="4 6" id="KW-1133">Transmembrane helix</keyword>
<evidence type="ECO:0000256" key="5">
    <source>
        <dbReference type="ARBA" id="ARBA00023136"/>
    </source>
</evidence>
<gene>
    <name evidence="7" type="ORF">SAMN04487946_103273</name>
</gene>
<dbReference type="STRING" id="660517.SAMN04487946_103273"/>
<dbReference type="RefSeq" id="WP_089766524.1">
    <property type="nucleotide sequence ID" value="NZ_FNPB01000003.1"/>
</dbReference>
<evidence type="ECO:0000256" key="1">
    <source>
        <dbReference type="ARBA" id="ARBA00004651"/>
    </source>
</evidence>
<proteinExistence type="predicted"/>
<keyword evidence="8" id="KW-1185">Reference proteome</keyword>
<evidence type="ECO:0000256" key="3">
    <source>
        <dbReference type="ARBA" id="ARBA00022692"/>
    </source>
</evidence>
<comment type="subcellular location">
    <subcellularLocation>
        <location evidence="1">Cell membrane</location>
        <topology evidence="1">Multi-pass membrane protein</topology>
    </subcellularLocation>
</comment>
<feature type="transmembrane region" description="Helical" evidence="6">
    <location>
        <begin position="163"/>
        <end position="180"/>
    </location>
</feature>
<sequence length="362" mass="37436">MIRRTLRWVASAVALSIAAAGPAAAHVDYVTDETAPGTVGELFAAVFSSPVALALLGGGGVAVAAVTLGYLRFSGSLLDIEVARRTLASYRPYLPWMLRLSIGLPLVGAGFAGYLFSPSVPVNARLLQVGIGFVLLFGLATRIAALVGLVTYAWALAGQFPELLLAGEYVAGFLAIFLIGPGQPSADMMLRRMVATEGTILSRFQGLPKPEDVLSALGLTPAAAPVALRVFLGANFIYLGVVQKWFQPEQAAAVVAKYDLTAVVPVSPELWVFGAGLTEAAVGVLLLTGTLTRGAAAAAFVILTTTLFGLPDDPVLAHVTLFGLSSALMVTGASGFSVDEAVVPALRNRLGVGGDVTERPST</sequence>
<dbReference type="Pfam" id="PF07681">
    <property type="entry name" value="DoxX"/>
    <property type="match status" value="1"/>
</dbReference>
<name>A0A1H3FCF7_9EURY</name>
<dbReference type="Proteomes" id="UP000199170">
    <property type="component" value="Unassembled WGS sequence"/>
</dbReference>
<feature type="transmembrane region" description="Helical" evidence="6">
    <location>
        <begin position="93"/>
        <end position="117"/>
    </location>
</feature>
<organism evidence="7 8">
    <name type="scientific">Halobellus clavatus</name>
    <dbReference type="NCBI Taxonomy" id="660517"/>
    <lineage>
        <taxon>Archaea</taxon>
        <taxon>Methanobacteriati</taxon>
        <taxon>Methanobacteriota</taxon>
        <taxon>Stenosarchaea group</taxon>
        <taxon>Halobacteria</taxon>
        <taxon>Halobacteriales</taxon>
        <taxon>Haloferacaceae</taxon>
        <taxon>Halobellus</taxon>
    </lineage>
</organism>
<evidence type="ECO:0000256" key="4">
    <source>
        <dbReference type="ARBA" id="ARBA00022989"/>
    </source>
</evidence>
<feature type="transmembrane region" description="Helical" evidence="6">
    <location>
        <begin position="49"/>
        <end position="73"/>
    </location>
</feature>